<dbReference type="RefSeq" id="WP_187755969.1">
    <property type="nucleotide sequence ID" value="NZ_JABURY010000019.1"/>
</dbReference>
<sequence>MEQQLLNILANDNSSRQYRYLLIDGLTTVSEIDFIALDNIQALLGEQAIATVIRPDISHDLNSCPKLITIAKPNQELDKRLLHFSVVQAQNERLSTKSYVCGWMVSQYPPEIITEQMVNIGKQLSKYCAMGFVPFYEPFRMQLLQEGNAICPEFIADMLNMFLNYCYPTIQNTLRNIKQLNYKPKNIDLFMVEEAKFYQQEAKQLFFLYLAQYEIYQEIKKDTNQISLLELAEYYRDAWQYGLQAVNDRFIFALMSYRYGNHLLSNIELKSAVEAAVLEPGSLSDRFKAIDKGVFLSLVKKEIE</sequence>
<evidence type="ECO:0000313" key="1">
    <source>
        <dbReference type="EMBL" id="MBC9131521.1"/>
    </source>
</evidence>
<comment type="caution">
    <text evidence="1">The sequence shown here is derived from an EMBL/GenBank/DDBJ whole genome shotgun (WGS) entry which is preliminary data.</text>
</comment>
<keyword evidence="2" id="KW-1185">Reference proteome</keyword>
<name>A0ABR7QZP4_9GAMM</name>
<evidence type="ECO:0000313" key="2">
    <source>
        <dbReference type="Proteomes" id="UP000651208"/>
    </source>
</evidence>
<protein>
    <recommendedName>
        <fullName evidence="3">DUF4123 domain-containing protein</fullName>
    </recommendedName>
</protein>
<dbReference type="Proteomes" id="UP000651208">
    <property type="component" value="Unassembled WGS sequence"/>
</dbReference>
<accession>A0ABR7QZP4</accession>
<organism evidence="1 2">
    <name type="scientific">Frischella japonica</name>
    <dbReference type="NCBI Taxonomy" id="2741544"/>
    <lineage>
        <taxon>Bacteria</taxon>
        <taxon>Pseudomonadati</taxon>
        <taxon>Pseudomonadota</taxon>
        <taxon>Gammaproteobacteria</taxon>
        <taxon>Orbales</taxon>
        <taxon>Orbaceae</taxon>
        <taxon>Frischella</taxon>
    </lineage>
</organism>
<evidence type="ECO:0008006" key="3">
    <source>
        <dbReference type="Google" id="ProtNLM"/>
    </source>
</evidence>
<proteinExistence type="predicted"/>
<gene>
    <name evidence="1" type="ORF">FcAc13_09405</name>
</gene>
<reference evidence="1 2" key="1">
    <citation type="submission" date="2020-06" db="EMBL/GenBank/DDBJ databases">
        <title>Frischella cerana isolated from Apis cerana gut homogenate.</title>
        <authorList>
            <person name="Wolter L.A."/>
            <person name="Suenami S."/>
            <person name="Miyazaki R."/>
        </authorList>
    </citation>
    <scope>NUCLEOTIDE SEQUENCE [LARGE SCALE GENOMIC DNA]</scope>
    <source>
        <strain evidence="1 2">Ac13</strain>
    </source>
</reference>
<dbReference type="EMBL" id="JABURY010000019">
    <property type="protein sequence ID" value="MBC9131521.1"/>
    <property type="molecule type" value="Genomic_DNA"/>
</dbReference>